<evidence type="ECO:0000259" key="2">
    <source>
        <dbReference type="Pfam" id="PF05529"/>
    </source>
</evidence>
<keyword evidence="1" id="KW-0812">Transmembrane</keyword>
<protein>
    <recommendedName>
        <fullName evidence="2">BAP29/BAP31 transmembrane domain-containing protein</fullName>
    </recommendedName>
</protein>
<reference evidence="3 4" key="1">
    <citation type="submission" date="2016-07" db="EMBL/GenBank/DDBJ databases">
        <title>Disparate Historic Effective Population Sizes Predicted by Modern Levels of Genome Diversity for the Scaled Quail (Callipepla squamata) and the Northern Bobwhite (Colinus virginianus): Inferences from First and Second Generation Draft Genome Assemblies for Sympatric New World Quail.</title>
        <authorList>
            <person name="Oldeschulte D.L."/>
            <person name="Halley Y.A."/>
            <person name="Bhattarai E.K."/>
            <person name="Brashear W.A."/>
            <person name="Hill J."/>
            <person name="Metz R.P."/>
            <person name="Johnson C.D."/>
            <person name="Rollins D."/>
            <person name="Peterson M.J."/>
            <person name="Bickhart D.M."/>
            <person name="Decker J.E."/>
            <person name="Seabury C.M."/>
        </authorList>
    </citation>
    <scope>NUCLEOTIDE SEQUENCE [LARGE SCALE GENOMIC DNA]</scope>
    <source>
        <strain evidence="3 4">Texas</strain>
        <tissue evidence="3">Leg muscle</tissue>
    </source>
</reference>
<accession>A0A226MXC1</accession>
<dbReference type="STRING" id="9009.A0A226MXC1"/>
<proteinExistence type="predicted"/>
<organism evidence="3 4">
    <name type="scientific">Callipepla squamata</name>
    <name type="common">Scaled quail</name>
    <dbReference type="NCBI Taxonomy" id="9009"/>
    <lineage>
        <taxon>Eukaryota</taxon>
        <taxon>Metazoa</taxon>
        <taxon>Chordata</taxon>
        <taxon>Craniata</taxon>
        <taxon>Vertebrata</taxon>
        <taxon>Euteleostomi</taxon>
        <taxon>Archelosauria</taxon>
        <taxon>Archosauria</taxon>
        <taxon>Dinosauria</taxon>
        <taxon>Saurischia</taxon>
        <taxon>Theropoda</taxon>
        <taxon>Coelurosauria</taxon>
        <taxon>Aves</taxon>
        <taxon>Neognathae</taxon>
        <taxon>Galloanserae</taxon>
        <taxon>Galliformes</taxon>
        <taxon>Odontophoridae</taxon>
        <taxon>Callipepla</taxon>
    </lineage>
</organism>
<keyword evidence="1" id="KW-0472">Membrane</keyword>
<feature type="transmembrane region" description="Helical" evidence="1">
    <location>
        <begin position="6"/>
        <end position="27"/>
    </location>
</feature>
<evidence type="ECO:0000256" key="1">
    <source>
        <dbReference type="SAM" id="Phobius"/>
    </source>
</evidence>
<dbReference type="EMBL" id="MCFN01000376">
    <property type="protein sequence ID" value="OXB59649.1"/>
    <property type="molecule type" value="Genomic_DNA"/>
</dbReference>
<dbReference type="InterPro" id="IPR040463">
    <property type="entry name" value="BAP29/BAP31_N"/>
</dbReference>
<feature type="domain" description="BAP29/BAP31 transmembrane" evidence="2">
    <location>
        <begin position="1"/>
        <end position="64"/>
    </location>
</feature>
<dbReference type="Proteomes" id="UP000198323">
    <property type="component" value="Unassembled WGS sequence"/>
</dbReference>
<dbReference type="OrthoDB" id="9119702at2759"/>
<dbReference type="Pfam" id="PF05529">
    <property type="entry name" value="Bap31"/>
    <property type="match status" value="1"/>
</dbReference>
<sequence length="80" mass="9072">MSLQWTVVAMFMYTEVFLVLLLCLPFMSPTRWQRIFKSCLVGLALAYDNTAFVVLIVILVLLLLGGALHPQTSPRSYRPP</sequence>
<dbReference type="AlphaFoldDB" id="A0A226MXC1"/>
<feature type="transmembrane region" description="Helical" evidence="1">
    <location>
        <begin position="39"/>
        <end position="64"/>
    </location>
</feature>
<name>A0A226MXC1_CALSU</name>
<keyword evidence="1" id="KW-1133">Transmembrane helix</keyword>
<evidence type="ECO:0000313" key="3">
    <source>
        <dbReference type="EMBL" id="OXB59649.1"/>
    </source>
</evidence>
<evidence type="ECO:0000313" key="4">
    <source>
        <dbReference type="Proteomes" id="UP000198323"/>
    </source>
</evidence>
<gene>
    <name evidence="3" type="ORF">ASZ78_004977</name>
</gene>
<comment type="caution">
    <text evidence="3">The sequence shown here is derived from an EMBL/GenBank/DDBJ whole genome shotgun (WGS) entry which is preliminary data.</text>
</comment>
<keyword evidence="4" id="KW-1185">Reference proteome</keyword>